<dbReference type="CDD" id="cd04301">
    <property type="entry name" value="NAT_SF"/>
    <property type="match status" value="1"/>
</dbReference>
<protein>
    <submittedName>
        <fullName evidence="4">Acetyltransferase, GNAT family protein</fullName>
    </submittedName>
</protein>
<accession>A4BBU4</accession>
<dbReference type="InterPro" id="IPR016181">
    <property type="entry name" value="Acyl_CoA_acyltransferase"/>
</dbReference>
<dbReference type="Gene3D" id="3.40.630.30">
    <property type="match status" value="1"/>
</dbReference>
<proteinExistence type="predicted"/>
<dbReference type="RefSeq" id="WP_008046653.1">
    <property type="nucleotide sequence ID" value="NZ_CH724153.1"/>
</dbReference>
<feature type="domain" description="N-acetyltransferase" evidence="3">
    <location>
        <begin position="15"/>
        <end position="160"/>
    </location>
</feature>
<keyword evidence="2" id="KW-0012">Acyltransferase</keyword>
<gene>
    <name evidence="4" type="ORF">MED297_01370</name>
</gene>
<evidence type="ECO:0000313" key="5">
    <source>
        <dbReference type="Proteomes" id="UP000005953"/>
    </source>
</evidence>
<dbReference type="EMBL" id="AAOE01000004">
    <property type="protein sequence ID" value="EAR10429.1"/>
    <property type="molecule type" value="Genomic_DNA"/>
</dbReference>
<evidence type="ECO:0000256" key="2">
    <source>
        <dbReference type="ARBA" id="ARBA00023315"/>
    </source>
</evidence>
<dbReference type="PANTHER" id="PTHR43877:SF1">
    <property type="entry name" value="ACETYLTRANSFERASE"/>
    <property type="match status" value="1"/>
</dbReference>
<sequence length="160" mass="17663">MNPEDSVLKTHRDTIEIGWATSDDLAGVLGLLDCYDRPKTPWPAPDQQKRLLARIDNTGGGVVVARQGSSVVGTCTLVICPNLSWGGRPFGMIENVIVDPDQRRQRIGQRVLAFAVEHAKKQDCYKVALMTGSTDPDVHRFYRSSGFEASKTGFQVRFDA</sequence>
<dbReference type="HOGENOM" id="CLU_013985_34_5_6"/>
<evidence type="ECO:0000256" key="1">
    <source>
        <dbReference type="ARBA" id="ARBA00022679"/>
    </source>
</evidence>
<evidence type="ECO:0000313" key="4">
    <source>
        <dbReference type="EMBL" id="EAR10429.1"/>
    </source>
</evidence>
<reference evidence="4 5" key="1">
    <citation type="submission" date="2006-02" db="EMBL/GenBank/DDBJ databases">
        <authorList>
            <person name="Pinhassi J."/>
            <person name="Pedros-Alio C."/>
            <person name="Ferriera S."/>
            <person name="Johnson J."/>
            <person name="Kravitz S."/>
            <person name="Halpern A."/>
            <person name="Remington K."/>
            <person name="Beeson K."/>
            <person name="Tran B."/>
            <person name="Rogers Y.-H."/>
            <person name="Friedman R."/>
            <person name="Venter J.C."/>
        </authorList>
    </citation>
    <scope>NUCLEOTIDE SEQUENCE [LARGE SCALE GENOMIC DNA]</scope>
    <source>
        <strain evidence="4 5">MED297</strain>
    </source>
</reference>
<dbReference type="STRING" id="314283.MED297_01370"/>
<dbReference type="InterPro" id="IPR050832">
    <property type="entry name" value="Bact_Acetyltransf"/>
</dbReference>
<keyword evidence="5" id="KW-1185">Reference proteome</keyword>
<dbReference type="GO" id="GO:0016747">
    <property type="term" value="F:acyltransferase activity, transferring groups other than amino-acyl groups"/>
    <property type="evidence" value="ECO:0007669"/>
    <property type="project" value="InterPro"/>
</dbReference>
<organism evidence="4 5">
    <name type="scientific">Reinekea blandensis MED297</name>
    <dbReference type="NCBI Taxonomy" id="314283"/>
    <lineage>
        <taxon>Bacteria</taxon>
        <taxon>Pseudomonadati</taxon>
        <taxon>Pseudomonadota</taxon>
        <taxon>Gammaproteobacteria</taxon>
        <taxon>Oceanospirillales</taxon>
        <taxon>Saccharospirillaceae</taxon>
        <taxon>Reinekea</taxon>
    </lineage>
</organism>
<name>A4BBU4_9GAMM</name>
<keyword evidence="1 4" id="KW-0808">Transferase</keyword>
<dbReference type="Proteomes" id="UP000005953">
    <property type="component" value="Unassembled WGS sequence"/>
</dbReference>
<dbReference type="AlphaFoldDB" id="A4BBU4"/>
<dbReference type="PANTHER" id="PTHR43877">
    <property type="entry name" value="AMINOALKYLPHOSPHONATE N-ACETYLTRANSFERASE-RELATED-RELATED"/>
    <property type="match status" value="1"/>
</dbReference>
<dbReference type="InterPro" id="IPR000182">
    <property type="entry name" value="GNAT_dom"/>
</dbReference>
<dbReference type="OrthoDB" id="7595389at2"/>
<dbReference type="PROSITE" id="PS51186">
    <property type="entry name" value="GNAT"/>
    <property type="match status" value="1"/>
</dbReference>
<comment type="caution">
    <text evidence="4">The sequence shown here is derived from an EMBL/GenBank/DDBJ whole genome shotgun (WGS) entry which is preliminary data.</text>
</comment>
<dbReference type="SUPFAM" id="SSF55729">
    <property type="entry name" value="Acyl-CoA N-acyltransferases (Nat)"/>
    <property type="match status" value="1"/>
</dbReference>
<evidence type="ECO:0000259" key="3">
    <source>
        <dbReference type="PROSITE" id="PS51186"/>
    </source>
</evidence>
<dbReference type="Pfam" id="PF00583">
    <property type="entry name" value="Acetyltransf_1"/>
    <property type="match status" value="1"/>
</dbReference>